<evidence type="ECO:0000256" key="1">
    <source>
        <dbReference type="SAM" id="MobiDB-lite"/>
    </source>
</evidence>
<accession>A0A653AAQ7</accession>
<feature type="region of interest" description="Disordered" evidence="1">
    <location>
        <begin position="48"/>
        <end position="71"/>
    </location>
</feature>
<dbReference type="AlphaFoldDB" id="A0A653AAQ7"/>
<feature type="transmembrane region" description="Helical" evidence="2">
    <location>
        <begin position="7"/>
        <end position="27"/>
    </location>
</feature>
<evidence type="ECO:0000313" key="3">
    <source>
        <dbReference type="EMBL" id="VBB45053.1"/>
    </source>
</evidence>
<protein>
    <submittedName>
        <fullName evidence="3">Uncharacterized protein</fullName>
    </submittedName>
</protein>
<evidence type="ECO:0000256" key="2">
    <source>
        <dbReference type="SAM" id="Phobius"/>
    </source>
</evidence>
<keyword evidence="2" id="KW-0472">Membrane</keyword>
<keyword evidence="2" id="KW-0812">Transmembrane</keyword>
<gene>
    <name evidence="3" type="ORF">TRIP_B350176</name>
</gene>
<name>A0A653AAQ7_UNCDX</name>
<proteinExistence type="predicted"/>
<reference evidence="3" key="1">
    <citation type="submission" date="2018-07" db="EMBL/GenBank/DDBJ databases">
        <authorList>
            <consortium name="Genoscope - CEA"/>
            <person name="William W."/>
        </authorList>
    </citation>
    <scope>NUCLEOTIDE SEQUENCE</scope>
    <source>
        <strain evidence="3">IK1</strain>
    </source>
</reference>
<dbReference type="EMBL" id="UPXX01000029">
    <property type="protein sequence ID" value="VBB45053.1"/>
    <property type="molecule type" value="Genomic_DNA"/>
</dbReference>
<sequence length="71" mass="7917">MVIYTDIRYFFHGLVLRFGFLGWGVFYTPDQPVSYDLAKQGSAAKRWNRAPEGCEETGTRPAGAGLSTRSV</sequence>
<organism evidence="3">
    <name type="scientific">Uncultured Desulfatiglans sp</name>
    <dbReference type="NCBI Taxonomy" id="1748965"/>
    <lineage>
        <taxon>Bacteria</taxon>
        <taxon>Pseudomonadati</taxon>
        <taxon>Thermodesulfobacteriota</taxon>
        <taxon>Desulfobacteria</taxon>
        <taxon>Desulfatiglandales</taxon>
        <taxon>Desulfatiglandaceae</taxon>
        <taxon>Desulfatiglans</taxon>
        <taxon>environmental samples</taxon>
    </lineage>
</organism>
<keyword evidence="2" id="KW-1133">Transmembrane helix</keyword>